<protein>
    <submittedName>
        <fullName evidence="3">PH domain-containing protein</fullName>
    </submittedName>
</protein>
<evidence type="ECO:0000313" key="2">
    <source>
        <dbReference type="Proteomes" id="UP000675920"/>
    </source>
</evidence>
<feature type="transmembrane region" description="Helical" evidence="1">
    <location>
        <begin position="63"/>
        <end position="82"/>
    </location>
</feature>
<name>A0A8B6X4U0_9BURK</name>
<sequence>MREFDPGKPTGHPRERFARQPITGPAYGLLMKGMATAVMIGIAFTSMRAFGQTSDLLDTNMRAGLAAVAALIFGSYCALLRSTMTIDGEGLRQSWMAKRRIRWDEIEAMRFVRMHGGARLLVKLSDGRVVAMNAGSDLLSRAFELMSRWYPVA</sequence>
<evidence type="ECO:0000256" key="1">
    <source>
        <dbReference type="SAM" id="Phobius"/>
    </source>
</evidence>
<keyword evidence="1" id="KW-0472">Membrane</keyword>
<dbReference type="AlphaFoldDB" id="A0A8B6X4U0"/>
<proteinExistence type="predicted"/>
<keyword evidence="1" id="KW-1133">Transmembrane helix</keyword>
<dbReference type="OrthoDB" id="8703931at2"/>
<reference evidence="3" key="1">
    <citation type="submission" date="2025-08" db="UniProtKB">
        <authorList>
            <consortium name="RefSeq"/>
        </authorList>
    </citation>
    <scope>IDENTIFICATION</scope>
</reference>
<dbReference type="Proteomes" id="UP000675920">
    <property type="component" value="Unplaced"/>
</dbReference>
<keyword evidence="2" id="KW-1185">Reference proteome</keyword>
<accession>A0A8B6X4U0</accession>
<evidence type="ECO:0000313" key="3">
    <source>
        <dbReference type="RefSeq" id="WP_028311892.1"/>
    </source>
</evidence>
<organism evidence="2 3">
    <name type="scientific">Derxia gummosa DSM 723</name>
    <dbReference type="NCBI Taxonomy" id="1121388"/>
    <lineage>
        <taxon>Bacteria</taxon>
        <taxon>Pseudomonadati</taxon>
        <taxon>Pseudomonadota</taxon>
        <taxon>Betaproteobacteria</taxon>
        <taxon>Burkholderiales</taxon>
        <taxon>Alcaligenaceae</taxon>
        <taxon>Derxia</taxon>
    </lineage>
</organism>
<keyword evidence="1" id="KW-0812">Transmembrane</keyword>
<feature type="transmembrane region" description="Helical" evidence="1">
    <location>
        <begin position="29"/>
        <end position="51"/>
    </location>
</feature>
<dbReference type="RefSeq" id="WP_028311892.1">
    <property type="nucleotide sequence ID" value="NZ_AXWS01000014.1"/>
</dbReference>